<feature type="region of interest" description="Disordered" evidence="6">
    <location>
        <begin position="570"/>
        <end position="655"/>
    </location>
</feature>
<dbReference type="InterPro" id="IPR045787">
    <property type="entry name" value="MIER1/3_C"/>
</dbReference>
<dbReference type="SMART" id="SM01189">
    <property type="entry name" value="ELM2"/>
    <property type="match status" value="1"/>
</dbReference>
<dbReference type="PROSITE" id="PS51293">
    <property type="entry name" value="SANT"/>
    <property type="match status" value="1"/>
</dbReference>
<dbReference type="Gene3D" id="1.10.10.60">
    <property type="entry name" value="Homeodomain-like"/>
    <property type="match status" value="1"/>
</dbReference>
<feature type="compositionally biased region" description="Low complexity" evidence="6">
    <location>
        <begin position="47"/>
        <end position="58"/>
    </location>
</feature>
<dbReference type="Proteomes" id="UP000318571">
    <property type="component" value="Chromosome 10"/>
</dbReference>
<reference evidence="9 10" key="1">
    <citation type="journal article" date="2018" name="Nat. Ecol. Evol.">
        <title>Genomic signatures of mitonuclear coevolution across populations of Tigriopus californicus.</title>
        <authorList>
            <person name="Barreto F.S."/>
            <person name="Watson E.T."/>
            <person name="Lima T.G."/>
            <person name="Willett C.S."/>
            <person name="Edmands S."/>
            <person name="Li W."/>
            <person name="Burton R.S."/>
        </authorList>
    </citation>
    <scope>NUCLEOTIDE SEQUENCE [LARGE SCALE GENOMIC DNA]</scope>
    <source>
        <strain evidence="9 10">San Diego</strain>
    </source>
</reference>
<feature type="compositionally biased region" description="Acidic residues" evidence="6">
    <location>
        <begin position="123"/>
        <end position="155"/>
    </location>
</feature>
<accession>A0A553NFN0</accession>
<dbReference type="InterPro" id="IPR001005">
    <property type="entry name" value="SANT/Myb"/>
</dbReference>
<feature type="compositionally biased region" description="Basic and acidic residues" evidence="6">
    <location>
        <begin position="250"/>
        <end position="263"/>
    </location>
</feature>
<feature type="domain" description="ELM2" evidence="7">
    <location>
        <begin position="319"/>
        <end position="438"/>
    </location>
</feature>
<keyword evidence="10" id="KW-1185">Reference proteome</keyword>
<dbReference type="GO" id="GO:0042826">
    <property type="term" value="F:histone deacetylase binding"/>
    <property type="evidence" value="ECO:0007669"/>
    <property type="project" value="TreeGrafter"/>
</dbReference>
<dbReference type="Pfam" id="PF01448">
    <property type="entry name" value="ELM2"/>
    <property type="match status" value="1"/>
</dbReference>
<dbReference type="GO" id="GO:0000122">
    <property type="term" value="P:negative regulation of transcription by RNA polymerase II"/>
    <property type="evidence" value="ECO:0007669"/>
    <property type="project" value="TreeGrafter"/>
</dbReference>
<dbReference type="GO" id="GO:0003714">
    <property type="term" value="F:transcription corepressor activity"/>
    <property type="evidence" value="ECO:0007669"/>
    <property type="project" value="TreeGrafter"/>
</dbReference>
<proteinExistence type="predicted"/>
<dbReference type="AlphaFoldDB" id="A0A553NFN0"/>
<evidence type="ECO:0000256" key="1">
    <source>
        <dbReference type="ARBA" id="ARBA00004123"/>
    </source>
</evidence>
<dbReference type="PANTHER" id="PTHR10865">
    <property type="entry name" value="METASTASIS-ASSOCIATED PROTEIN AND MESODERM INDUCTION EARLY RESPONSE PROTEIN"/>
    <property type="match status" value="1"/>
</dbReference>
<dbReference type="InterPro" id="IPR000949">
    <property type="entry name" value="ELM2_dom"/>
</dbReference>
<dbReference type="InterPro" id="IPR040138">
    <property type="entry name" value="MIER/MTA"/>
</dbReference>
<feature type="compositionally biased region" description="Low complexity" evidence="6">
    <location>
        <begin position="587"/>
        <end position="606"/>
    </location>
</feature>
<feature type="compositionally biased region" description="Acidic residues" evidence="6">
    <location>
        <begin position="192"/>
        <end position="207"/>
    </location>
</feature>
<protein>
    <recommendedName>
        <fullName evidence="11">Mesoderm induction early response protein 1</fullName>
    </recommendedName>
</protein>
<feature type="domain" description="SANT" evidence="8">
    <location>
        <begin position="443"/>
        <end position="495"/>
    </location>
</feature>
<feature type="compositionally biased region" description="Polar residues" evidence="6">
    <location>
        <begin position="577"/>
        <end position="586"/>
    </location>
</feature>
<evidence type="ECO:0000256" key="2">
    <source>
        <dbReference type="ARBA" id="ARBA00022491"/>
    </source>
</evidence>
<evidence type="ECO:0000259" key="8">
    <source>
        <dbReference type="PROSITE" id="PS51293"/>
    </source>
</evidence>
<organism evidence="9 10">
    <name type="scientific">Tigriopus californicus</name>
    <name type="common">Marine copepod</name>
    <dbReference type="NCBI Taxonomy" id="6832"/>
    <lineage>
        <taxon>Eukaryota</taxon>
        <taxon>Metazoa</taxon>
        <taxon>Ecdysozoa</taxon>
        <taxon>Arthropoda</taxon>
        <taxon>Crustacea</taxon>
        <taxon>Multicrustacea</taxon>
        <taxon>Hexanauplia</taxon>
        <taxon>Copepoda</taxon>
        <taxon>Harpacticoida</taxon>
        <taxon>Harpacticidae</taxon>
        <taxon>Tigriopus</taxon>
    </lineage>
</organism>
<feature type="compositionally biased region" description="Gly residues" evidence="6">
    <location>
        <begin position="93"/>
        <end position="105"/>
    </location>
</feature>
<dbReference type="Pfam" id="PF19426">
    <property type="entry name" value="MIER1_3_C"/>
    <property type="match status" value="1"/>
</dbReference>
<evidence type="ECO:0000256" key="3">
    <source>
        <dbReference type="ARBA" id="ARBA00023015"/>
    </source>
</evidence>
<evidence type="ECO:0000256" key="6">
    <source>
        <dbReference type="SAM" id="MobiDB-lite"/>
    </source>
</evidence>
<evidence type="ECO:0000256" key="5">
    <source>
        <dbReference type="ARBA" id="ARBA00023242"/>
    </source>
</evidence>
<keyword evidence="5" id="KW-0539">Nucleus</keyword>
<dbReference type="GO" id="GO:0032991">
    <property type="term" value="C:protein-containing complex"/>
    <property type="evidence" value="ECO:0007669"/>
    <property type="project" value="UniProtKB-ARBA"/>
</dbReference>
<dbReference type="SUPFAM" id="SSF46689">
    <property type="entry name" value="Homeodomain-like"/>
    <property type="match status" value="1"/>
</dbReference>
<dbReference type="InterPro" id="IPR009057">
    <property type="entry name" value="Homeodomain-like_sf"/>
</dbReference>
<dbReference type="EMBL" id="VCGU01000458">
    <property type="protein sequence ID" value="TRY64179.1"/>
    <property type="molecule type" value="Genomic_DNA"/>
</dbReference>
<dbReference type="PROSITE" id="PS51156">
    <property type="entry name" value="ELM2"/>
    <property type="match status" value="1"/>
</dbReference>
<dbReference type="STRING" id="6832.A0A553NFN0"/>
<keyword evidence="4" id="KW-0804">Transcription</keyword>
<evidence type="ECO:0000256" key="4">
    <source>
        <dbReference type="ARBA" id="ARBA00023163"/>
    </source>
</evidence>
<dbReference type="SMART" id="SM00717">
    <property type="entry name" value="SANT"/>
    <property type="match status" value="1"/>
</dbReference>
<dbReference type="FunFam" id="1.10.10.60:FF:000025">
    <property type="entry name" value="Mesoderm induction early response 1, transcriptional regulator"/>
    <property type="match status" value="1"/>
</dbReference>
<evidence type="ECO:0000313" key="9">
    <source>
        <dbReference type="EMBL" id="TRY64179.1"/>
    </source>
</evidence>
<gene>
    <name evidence="9" type="ORF">TCAL_10324</name>
</gene>
<name>A0A553NFN0_TIGCA</name>
<sequence>MNSDSATPLPASNHPPPVIPPADAHQVHAHAPDEDDSLVIDLKPESESVSSPSSTPAPARLPAGPSPQRAPGQRTSADGVLLSGVEGSAKEGVGSGASPGAGTGGSEEEEKEFEPTVEMMMNDFDDERTLEEEEALQEDNETDTAAEVEALELEGDMPLGDLLKMYGYKAGAEDEPSDSETKDSPTASPAKDEDEDGEEEEEEEEDALAATTSSPKAGDKRSNSDEDKSEDVKSGAKRGSMSPPPPAKKSKSELARFYYEDQQGRSLRSSAMGGGGGSGSCSLSGAPGEDEEEDSDGGGLGGGNGDESDMEGRDYSWKKTIMIGPSFQASVPSDMSKYDDTLPYENEDKLLWDPKLLTRQEVEQYLSRSQDSLNQSGVASLPMGDHIRDDEQVDESYLNSNFKTLMPSMCVLHFQALHLLLQCGYNYEEALRRRRMNPLSPAETMSLWSEEECRAFELGLRLYGKDFHMIQQQKVRTRSVGELVQFYYLWKKTERHDVFANATRLEKKKYTLHPGTTDYMDRFIDEQEQSHPHPSPNYHSLLYGTDGKRGISINTPSGHHHSMLKPTEAAINGSAPPITSSHTPNASNGSVLSSSSTTNGSSGLSVQNMIAFPENPPSSNNSSSSMNLSMSTPTLAVAPNTTDHHHIHHPPPTMD</sequence>
<feature type="compositionally biased region" description="Basic and acidic residues" evidence="6">
    <location>
        <begin position="217"/>
        <end position="234"/>
    </location>
</feature>
<dbReference type="Gene3D" id="4.10.1240.50">
    <property type="match status" value="1"/>
</dbReference>
<feature type="region of interest" description="Disordered" evidence="6">
    <location>
        <begin position="1"/>
        <end position="312"/>
    </location>
</feature>
<comment type="subcellular location">
    <subcellularLocation>
        <location evidence="1">Nucleus</location>
    </subcellularLocation>
</comment>
<dbReference type="OMA" id="PRRCKYL"/>
<dbReference type="InterPro" id="IPR017884">
    <property type="entry name" value="SANT_dom"/>
</dbReference>
<evidence type="ECO:0008006" key="11">
    <source>
        <dbReference type="Google" id="ProtNLM"/>
    </source>
</evidence>
<dbReference type="PANTHER" id="PTHR10865:SF28">
    <property type="entry name" value="ELM2 DOMAIN-CONTAINING PROTEIN"/>
    <property type="match status" value="1"/>
</dbReference>
<evidence type="ECO:0000313" key="10">
    <source>
        <dbReference type="Proteomes" id="UP000318571"/>
    </source>
</evidence>
<evidence type="ECO:0000259" key="7">
    <source>
        <dbReference type="PROSITE" id="PS51156"/>
    </source>
</evidence>
<feature type="compositionally biased region" description="Low complexity" evidence="6">
    <location>
        <begin position="617"/>
        <end position="635"/>
    </location>
</feature>
<comment type="caution">
    <text evidence="9">The sequence shown here is derived from an EMBL/GenBank/DDBJ whole genome shotgun (WGS) entry which is preliminary data.</text>
</comment>
<dbReference type="CDD" id="cd11661">
    <property type="entry name" value="SANT_MTA3_like"/>
    <property type="match status" value="1"/>
</dbReference>
<keyword evidence="3" id="KW-0805">Transcription regulation</keyword>
<dbReference type="GO" id="GO:0005654">
    <property type="term" value="C:nucleoplasm"/>
    <property type="evidence" value="ECO:0007669"/>
    <property type="project" value="TreeGrafter"/>
</dbReference>
<keyword evidence="2" id="KW-0678">Repressor</keyword>